<dbReference type="Proteomes" id="UP000828251">
    <property type="component" value="Unassembled WGS sequence"/>
</dbReference>
<sequence length="137" mass="15300">MTSLLEEFQRQISFPLLFASEPTALYSSTTTTGSSKCKFNGTCDHWHVQGHKHKNYYKLIGFPPNFKFTRKKSVATNVTSSIDSVEPVIPSSVQAPSTPTLTSKQYQQLLTILQKDSSVYATAHMAGPLQWIDVGDW</sequence>
<keyword evidence="2" id="KW-1185">Reference proteome</keyword>
<evidence type="ECO:0000313" key="1">
    <source>
        <dbReference type="EMBL" id="KAH1063687.1"/>
    </source>
</evidence>
<proteinExistence type="predicted"/>
<dbReference type="OrthoDB" id="1002462at2759"/>
<dbReference type="PANTHER" id="PTHR34222">
    <property type="entry name" value="GAG_PRE-INTEGRS DOMAIN-CONTAINING PROTEIN"/>
    <property type="match status" value="1"/>
</dbReference>
<dbReference type="AlphaFoldDB" id="A0A9D3UWR2"/>
<gene>
    <name evidence="1" type="ORF">J1N35_028674</name>
</gene>
<dbReference type="EMBL" id="JAIQCV010000009">
    <property type="protein sequence ID" value="KAH1063687.1"/>
    <property type="molecule type" value="Genomic_DNA"/>
</dbReference>
<reference evidence="1 2" key="1">
    <citation type="journal article" date="2021" name="Plant Biotechnol. J.">
        <title>Multi-omics assisted identification of the key and species-specific regulatory components of drought-tolerant mechanisms in Gossypium stocksii.</title>
        <authorList>
            <person name="Yu D."/>
            <person name="Ke L."/>
            <person name="Zhang D."/>
            <person name="Wu Y."/>
            <person name="Sun Y."/>
            <person name="Mei J."/>
            <person name="Sun J."/>
            <person name="Sun Y."/>
        </authorList>
    </citation>
    <scope>NUCLEOTIDE SEQUENCE [LARGE SCALE GENOMIC DNA]</scope>
    <source>
        <strain evidence="2">cv. E1</strain>
        <tissue evidence="1">Leaf</tissue>
    </source>
</reference>
<organism evidence="1 2">
    <name type="scientific">Gossypium stocksii</name>
    <dbReference type="NCBI Taxonomy" id="47602"/>
    <lineage>
        <taxon>Eukaryota</taxon>
        <taxon>Viridiplantae</taxon>
        <taxon>Streptophyta</taxon>
        <taxon>Embryophyta</taxon>
        <taxon>Tracheophyta</taxon>
        <taxon>Spermatophyta</taxon>
        <taxon>Magnoliopsida</taxon>
        <taxon>eudicotyledons</taxon>
        <taxon>Gunneridae</taxon>
        <taxon>Pentapetalae</taxon>
        <taxon>rosids</taxon>
        <taxon>malvids</taxon>
        <taxon>Malvales</taxon>
        <taxon>Malvaceae</taxon>
        <taxon>Malvoideae</taxon>
        <taxon>Gossypium</taxon>
    </lineage>
</organism>
<evidence type="ECO:0000313" key="2">
    <source>
        <dbReference type="Proteomes" id="UP000828251"/>
    </source>
</evidence>
<protein>
    <submittedName>
        <fullName evidence="1">Uncharacterized protein</fullName>
    </submittedName>
</protein>
<comment type="caution">
    <text evidence="1">The sequence shown here is derived from an EMBL/GenBank/DDBJ whole genome shotgun (WGS) entry which is preliminary data.</text>
</comment>
<accession>A0A9D3UWR2</accession>
<dbReference type="PANTHER" id="PTHR34222:SF97">
    <property type="entry name" value="CATALYTIC REGION, PUTATIVE-RELATED"/>
    <property type="match status" value="1"/>
</dbReference>
<name>A0A9D3UWR2_9ROSI</name>